<dbReference type="Gene3D" id="3.90.320.10">
    <property type="match status" value="1"/>
</dbReference>
<reference evidence="1 2" key="1">
    <citation type="submission" date="2014-10" db="EMBL/GenBank/DDBJ databases">
        <title>Kaistella jeonii genome.</title>
        <authorList>
            <person name="Clayton J.T."/>
            <person name="Newman J.D."/>
        </authorList>
    </citation>
    <scope>NUCLEOTIDE SEQUENCE [LARGE SCALE GENOMIC DNA]</scope>
    <source>
        <strain evidence="1 2">DSM 17048</strain>
    </source>
</reference>
<dbReference type="STRING" id="266749.SAMN05421876_10981"/>
<protein>
    <submittedName>
        <fullName evidence="1">GxxExxY protein</fullName>
    </submittedName>
</protein>
<dbReference type="NCBIfam" id="TIGR04256">
    <property type="entry name" value="GxxExxY"/>
    <property type="match status" value="1"/>
</dbReference>
<dbReference type="Proteomes" id="UP000031473">
    <property type="component" value="Unassembled WGS sequence"/>
</dbReference>
<dbReference type="InterPro" id="IPR026350">
    <property type="entry name" value="GxxExxY"/>
</dbReference>
<name>A0A0C1D4D8_9FLAO</name>
<evidence type="ECO:0000313" key="1">
    <source>
        <dbReference type="EMBL" id="KIA88600.1"/>
    </source>
</evidence>
<dbReference type="EMBL" id="JSYL01000007">
    <property type="protein sequence ID" value="KIA88600.1"/>
    <property type="molecule type" value="Genomic_DNA"/>
</dbReference>
<evidence type="ECO:0000313" key="2">
    <source>
        <dbReference type="Proteomes" id="UP000031473"/>
    </source>
</evidence>
<proteinExistence type="predicted"/>
<dbReference type="AlphaFoldDB" id="A0A0C1D4D8"/>
<sequence length="136" mass="15866">MMITQSYLTDLTYKINGACIEVHKILGPGLLEKVYHEALKEEFTLRKINFQSELNVEISYKGKRLNCDYKCDFLIEEAIVLEIKAVKSFDDIHRAKLLNYMGILKIPKGILINFNVKNIYHEGQETLVNQYYSQLM</sequence>
<gene>
    <name evidence="1" type="ORF">OA86_11135</name>
</gene>
<organism evidence="1 2">
    <name type="scientific">Kaistella jeonii</name>
    <dbReference type="NCBI Taxonomy" id="266749"/>
    <lineage>
        <taxon>Bacteria</taxon>
        <taxon>Pseudomonadati</taxon>
        <taxon>Bacteroidota</taxon>
        <taxon>Flavobacteriia</taxon>
        <taxon>Flavobacteriales</taxon>
        <taxon>Weeksellaceae</taxon>
        <taxon>Chryseobacterium group</taxon>
        <taxon>Kaistella</taxon>
    </lineage>
</organism>
<dbReference type="InterPro" id="IPR011604">
    <property type="entry name" value="PDDEXK-like_dom_sf"/>
</dbReference>
<keyword evidence="2" id="KW-1185">Reference proteome</keyword>
<comment type="caution">
    <text evidence="1">The sequence shown here is derived from an EMBL/GenBank/DDBJ whole genome shotgun (WGS) entry which is preliminary data.</text>
</comment>
<dbReference type="Pfam" id="PF13366">
    <property type="entry name" value="PDDEXK_3"/>
    <property type="match status" value="1"/>
</dbReference>
<accession>A0A0C1D4D8</accession>